<proteinExistence type="predicted"/>
<name>A0AAV9AVB0_ACOGR</name>
<feature type="compositionally biased region" description="Basic residues" evidence="1">
    <location>
        <begin position="23"/>
        <end position="34"/>
    </location>
</feature>
<sequence length="110" mass="12185">MEENPSKPRHKRALDEDEEPKQKKPRFPKGKKVKKGGDEVSASSNGWRGKSPAACWTPTRRPSSVRGGGGSSLERRSSESGGGRSSSGRRILTSTLLSKWITRFFKHYKG</sequence>
<reference evidence="2" key="1">
    <citation type="journal article" date="2023" name="Nat. Commun.">
        <title>Diploid and tetraploid genomes of Acorus and the evolution of monocots.</title>
        <authorList>
            <person name="Ma L."/>
            <person name="Liu K.W."/>
            <person name="Li Z."/>
            <person name="Hsiao Y.Y."/>
            <person name="Qi Y."/>
            <person name="Fu T."/>
            <person name="Tang G.D."/>
            <person name="Zhang D."/>
            <person name="Sun W.H."/>
            <person name="Liu D.K."/>
            <person name="Li Y."/>
            <person name="Chen G.Z."/>
            <person name="Liu X.D."/>
            <person name="Liao X.Y."/>
            <person name="Jiang Y.T."/>
            <person name="Yu X."/>
            <person name="Hao Y."/>
            <person name="Huang J."/>
            <person name="Zhao X.W."/>
            <person name="Ke S."/>
            <person name="Chen Y.Y."/>
            <person name="Wu W.L."/>
            <person name="Hsu J.L."/>
            <person name="Lin Y.F."/>
            <person name="Huang M.D."/>
            <person name="Li C.Y."/>
            <person name="Huang L."/>
            <person name="Wang Z.W."/>
            <person name="Zhao X."/>
            <person name="Zhong W.Y."/>
            <person name="Peng D.H."/>
            <person name="Ahmad S."/>
            <person name="Lan S."/>
            <person name="Zhang J.S."/>
            <person name="Tsai W.C."/>
            <person name="Van de Peer Y."/>
            <person name="Liu Z.J."/>
        </authorList>
    </citation>
    <scope>NUCLEOTIDE SEQUENCE</scope>
    <source>
        <strain evidence="2">SCP</strain>
    </source>
</reference>
<protein>
    <submittedName>
        <fullName evidence="2">Uncharacterized protein</fullName>
    </submittedName>
</protein>
<dbReference type="AlphaFoldDB" id="A0AAV9AVB0"/>
<accession>A0AAV9AVB0</accession>
<evidence type="ECO:0000256" key="1">
    <source>
        <dbReference type="SAM" id="MobiDB-lite"/>
    </source>
</evidence>
<keyword evidence="3" id="KW-1185">Reference proteome</keyword>
<dbReference type="EMBL" id="JAUJYN010000006">
    <property type="protein sequence ID" value="KAK1268055.1"/>
    <property type="molecule type" value="Genomic_DNA"/>
</dbReference>
<comment type="caution">
    <text evidence="2">The sequence shown here is derived from an EMBL/GenBank/DDBJ whole genome shotgun (WGS) entry which is preliminary data.</text>
</comment>
<reference evidence="2" key="2">
    <citation type="submission" date="2023-06" db="EMBL/GenBank/DDBJ databases">
        <authorList>
            <person name="Ma L."/>
            <person name="Liu K.-W."/>
            <person name="Li Z."/>
            <person name="Hsiao Y.-Y."/>
            <person name="Qi Y."/>
            <person name="Fu T."/>
            <person name="Tang G."/>
            <person name="Zhang D."/>
            <person name="Sun W.-H."/>
            <person name="Liu D.-K."/>
            <person name="Li Y."/>
            <person name="Chen G.-Z."/>
            <person name="Liu X.-D."/>
            <person name="Liao X.-Y."/>
            <person name="Jiang Y.-T."/>
            <person name="Yu X."/>
            <person name="Hao Y."/>
            <person name="Huang J."/>
            <person name="Zhao X.-W."/>
            <person name="Ke S."/>
            <person name="Chen Y.-Y."/>
            <person name="Wu W.-L."/>
            <person name="Hsu J.-L."/>
            <person name="Lin Y.-F."/>
            <person name="Huang M.-D."/>
            <person name="Li C.-Y."/>
            <person name="Huang L."/>
            <person name="Wang Z.-W."/>
            <person name="Zhao X."/>
            <person name="Zhong W.-Y."/>
            <person name="Peng D.-H."/>
            <person name="Ahmad S."/>
            <person name="Lan S."/>
            <person name="Zhang J.-S."/>
            <person name="Tsai W.-C."/>
            <person name="Van De Peer Y."/>
            <person name="Liu Z.-J."/>
        </authorList>
    </citation>
    <scope>NUCLEOTIDE SEQUENCE</scope>
    <source>
        <strain evidence="2">SCP</strain>
        <tissue evidence="2">Leaves</tissue>
    </source>
</reference>
<organism evidence="2 3">
    <name type="scientific">Acorus gramineus</name>
    <name type="common">Dwarf sweet flag</name>
    <dbReference type="NCBI Taxonomy" id="55184"/>
    <lineage>
        <taxon>Eukaryota</taxon>
        <taxon>Viridiplantae</taxon>
        <taxon>Streptophyta</taxon>
        <taxon>Embryophyta</taxon>
        <taxon>Tracheophyta</taxon>
        <taxon>Spermatophyta</taxon>
        <taxon>Magnoliopsida</taxon>
        <taxon>Liliopsida</taxon>
        <taxon>Acoraceae</taxon>
        <taxon>Acorus</taxon>
    </lineage>
</organism>
<dbReference type="Proteomes" id="UP001179952">
    <property type="component" value="Unassembled WGS sequence"/>
</dbReference>
<gene>
    <name evidence="2" type="ORF">QJS04_geneDACA024079</name>
</gene>
<evidence type="ECO:0000313" key="2">
    <source>
        <dbReference type="EMBL" id="KAK1268055.1"/>
    </source>
</evidence>
<feature type="region of interest" description="Disordered" evidence="1">
    <location>
        <begin position="1"/>
        <end position="92"/>
    </location>
</feature>
<evidence type="ECO:0000313" key="3">
    <source>
        <dbReference type="Proteomes" id="UP001179952"/>
    </source>
</evidence>